<sequence>MTSDLASTRLTCPADHQWNPPAPKLRPYRLATEAAQKQSSRQIPYQLLAFCRSNNYRFSTVTSLRRSIYPIQDFSPLVMRKQQIQKSMSLVSHMM</sequence>
<reference evidence="1 2" key="1">
    <citation type="journal article" date="2019" name="Sci. Rep.">
        <title>Orb-weaving spider Araneus ventricosus genome elucidates the spidroin gene catalogue.</title>
        <authorList>
            <person name="Kono N."/>
            <person name="Nakamura H."/>
            <person name="Ohtoshi R."/>
            <person name="Moran D.A.P."/>
            <person name="Shinohara A."/>
            <person name="Yoshida Y."/>
            <person name="Fujiwara M."/>
            <person name="Mori M."/>
            <person name="Tomita M."/>
            <person name="Arakawa K."/>
        </authorList>
    </citation>
    <scope>NUCLEOTIDE SEQUENCE [LARGE SCALE GENOMIC DNA]</scope>
</reference>
<dbReference type="Proteomes" id="UP000499080">
    <property type="component" value="Unassembled WGS sequence"/>
</dbReference>
<organism evidence="1 2">
    <name type="scientific">Araneus ventricosus</name>
    <name type="common">Orbweaver spider</name>
    <name type="synonym">Epeira ventricosa</name>
    <dbReference type="NCBI Taxonomy" id="182803"/>
    <lineage>
        <taxon>Eukaryota</taxon>
        <taxon>Metazoa</taxon>
        <taxon>Ecdysozoa</taxon>
        <taxon>Arthropoda</taxon>
        <taxon>Chelicerata</taxon>
        <taxon>Arachnida</taxon>
        <taxon>Araneae</taxon>
        <taxon>Araneomorphae</taxon>
        <taxon>Entelegynae</taxon>
        <taxon>Araneoidea</taxon>
        <taxon>Araneidae</taxon>
        <taxon>Araneus</taxon>
    </lineage>
</organism>
<gene>
    <name evidence="1" type="ORF">AVEN_123978_1</name>
</gene>
<name>A0A4Y2D9U8_ARAVE</name>
<evidence type="ECO:0000313" key="1">
    <source>
        <dbReference type="EMBL" id="GBM13563.1"/>
    </source>
</evidence>
<protein>
    <submittedName>
        <fullName evidence="1">Uncharacterized protein</fullName>
    </submittedName>
</protein>
<proteinExistence type="predicted"/>
<accession>A0A4Y2D9U8</accession>
<comment type="caution">
    <text evidence="1">The sequence shown here is derived from an EMBL/GenBank/DDBJ whole genome shotgun (WGS) entry which is preliminary data.</text>
</comment>
<dbReference type="AlphaFoldDB" id="A0A4Y2D9U8"/>
<evidence type="ECO:0000313" key="2">
    <source>
        <dbReference type="Proteomes" id="UP000499080"/>
    </source>
</evidence>
<keyword evidence="2" id="KW-1185">Reference proteome</keyword>
<dbReference type="EMBL" id="BGPR01000330">
    <property type="protein sequence ID" value="GBM13563.1"/>
    <property type="molecule type" value="Genomic_DNA"/>
</dbReference>